<organism evidence="1">
    <name type="scientific">Utricularia reniformis</name>
    <dbReference type="NCBI Taxonomy" id="192314"/>
    <lineage>
        <taxon>Eukaryota</taxon>
        <taxon>Viridiplantae</taxon>
        <taxon>Streptophyta</taxon>
        <taxon>Embryophyta</taxon>
        <taxon>Tracheophyta</taxon>
        <taxon>Spermatophyta</taxon>
        <taxon>Magnoliopsida</taxon>
        <taxon>eudicotyledons</taxon>
        <taxon>Gunneridae</taxon>
        <taxon>Pentapetalae</taxon>
        <taxon>asterids</taxon>
        <taxon>lamiids</taxon>
        <taxon>Lamiales</taxon>
        <taxon>Lentibulariaceae</taxon>
        <taxon>Utricularia</taxon>
    </lineage>
</organism>
<proteinExistence type="predicted"/>
<dbReference type="EMBL" id="KY774314">
    <property type="protein sequence ID" value="ART30851.1"/>
    <property type="molecule type" value="Genomic_DNA"/>
</dbReference>
<accession>A0A1Y0B0E7</accession>
<keyword evidence="1" id="KW-0496">Mitochondrion</keyword>
<protein>
    <submittedName>
        <fullName evidence="1">Uncharacterized protein</fullName>
    </submittedName>
</protein>
<reference evidence="1" key="1">
    <citation type="submission" date="2017-03" db="EMBL/GenBank/DDBJ databases">
        <title>The mitochondrial genome of the carnivorous plant Utricularia reniformis (Lentibulariaceae): structure, comparative analysis and evolutionary landmarks.</title>
        <authorList>
            <person name="Silva S.R."/>
            <person name="Alvarenga D.O."/>
            <person name="Michael T.P."/>
            <person name="Miranda V.F.O."/>
            <person name="Varani A.M."/>
        </authorList>
    </citation>
    <scope>NUCLEOTIDE SEQUENCE</scope>
</reference>
<dbReference type="AlphaFoldDB" id="A0A1Y0B0E7"/>
<sequence length="90" mass="10380">MPIPCCPLEQRLGPKLRARKILAENLRQILEIDPWAIILNPYANHICIADRATSHFFHQNMDLRKNGLVFTGIKRIISRFLLCGQYCFSG</sequence>
<evidence type="ECO:0000313" key="1">
    <source>
        <dbReference type="EMBL" id="ART30851.1"/>
    </source>
</evidence>
<geneLocation type="mitochondrion" evidence="1"/>
<name>A0A1Y0B0E7_9LAMI</name>
<gene>
    <name evidence="1" type="ORF">AEK19_MT0596</name>
</gene>